<name>A0A1C7Z4Y5_PSESX</name>
<reference evidence="2 3" key="1">
    <citation type="submission" date="2015-07" db="EMBL/GenBank/DDBJ databases">
        <title>Draft genome sequence of a diazotrophic, plant growth-promoting rhizobacterium of the Pseudomonas syringae complex.</title>
        <authorList>
            <person name="Patten C.L."/>
            <person name="Jeong H."/>
        </authorList>
    </citation>
    <scope>NUCLEOTIDE SEQUENCE [LARGE SCALE GENOMIC DNA]</scope>
    <source>
        <strain evidence="2 3">GR12-2</strain>
    </source>
</reference>
<dbReference type="PANTHER" id="PTHR30514">
    <property type="entry name" value="GLUCOKINASE"/>
    <property type="match status" value="1"/>
</dbReference>
<dbReference type="GO" id="GO:0003677">
    <property type="term" value="F:DNA binding"/>
    <property type="evidence" value="ECO:0007669"/>
    <property type="project" value="InterPro"/>
</dbReference>
<dbReference type="InterPro" id="IPR000281">
    <property type="entry name" value="HTH_RpiR"/>
</dbReference>
<dbReference type="AlphaFoldDB" id="A0A1C7Z4Y5"/>
<dbReference type="SUPFAM" id="SSF53697">
    <property type="entry name" value="SIS domain"/>
    <property type="match status" value="1"/>
</dbReference>
<evidence type="ECO:0000259" key="1">
    <source>
        <dbReference type="PROSITE" id="PS51071"/>
    </source>
</evidence>
<accession>A0A1C7Z4Y5</accession>
<dbReference type="OrthoDB" id="8582409at2"/>
<dbReference type="GO" id="GO:0003700">
    <property type="term" value="F:DNA-binding transcription factor activity"/>
    <property type="evidence" value="ECO:0007669"/>
    <property type="project" value="InterPro"/>
</dbReference>
<evidence type="ECO:0000313" key="2">
    <source>
        <dbReference type="EMBL" id="OCR24027.1"/>
    </source>
</evidence>
<protein>
    <submittedName>
        <fullName evidence="2">RpiR family transcriptional regulator</fullName>
    </submittedName>
</protein>
<dbReference type="GO" id="GO:0097367">
    <property type="term" value="F:carbohydrate derivative binding"/>
    <property type="evidence" value="ECO:0007669"/>
    <property type="project" value="InterPro"/>
</dbReference>
<organism evidence="2 3">
    <name type="scientific">Pseudomonas syringae</name>
    <dbReference type="NCBI Taxonomy" id="317"/>
    <lineage>
        <taxon>Bacteria</taxon>
        <taxon>Pseudomonadati</taxon>
        <taxon>Pseudomonadota</taxon>
        <taxon>Gammaproteobacteria</taxon>
        <taxon>Pseudomonadales</taxon>
        <taxon>Pseudomonadaceae</taxon>
        <taxon>Pseudomonas</taxon>
    </lineage>
</organism>
<dbReference type="Gene3D" id="1.10.10.10">
    <property type="entry name" value="Winged helix-like DNA-binding domain superfamily/Winged helix DNA-binding domain"/>
    <property type="match status" value="1"/>
</dbReference>
<proteinExistence type="predicted"/>
<dbReference type="PATRIC" id="fig|317.243.peg.5192"/>
<dbReference type="RefSeq" id="WP_065834308.1">
    <property type="nucleotide sequence ID" value="NZ_LGSI01000050.1"/>
</dbReference>
<comment type="caution">
    <text evidence="2">The sequence shown here is derived from an EMBL/GenBank/DDBJ whole genome shotgun (WGS) entry which is preliminary data.</text>
</comment>
<evidence type="ECO:0000313" key="3">
    <source>
        <dbReference type="Proteomes" id="UP000093104"/>
    </source>
</evidence>
<dbReference type="GO" id="GO:1901135">
    <property type="term" value="P:carbohydrate derivative metabolic process"/>
    <property type="evidence" value="ECO:0007669"/>
    <property type="project" value="InterPro"/>
</dbReference>
<dbReference type="PROSITE" id="PS51071">
    <property type="entry name" value="HTH_RPIR"/>
    <property type="match status" value="1"/>
</dbReference>
<dbReference type="PANTHER" id="PTHR30514:SF18">
    <property type="entry name" value="RPIR-FAMILY TRANSCRIPTIONAL REGULATOR"/>
    <property type="match status" value="1"/>
</dbReference>
<dbReference type="SUPFAM" id="SSF46689">
    <property type="entry name" value="Homeodomain-like"/>
    <property type="match status" value="1"/>
</dbReference>
<dbReference type="InterPro" id="IPR036388">
    <property type="entry name" value="WH-like_DNA-bd_sf"/>
</dbReference>
<dbReference type="InterPro" id="IPR046348">
    <property type="entry name" value="SIS_dom_sf"/>
</dbReference>
<dbReference type="EMBL" id="LGSI01000050">
    <property type="protein sequence ID" value="OCR24027.1"/>
    <property type="molecule type" value="Genomic_DNA"/>
</dbReference>
<dbReference type="InterPro" id="IPR009057">
    <property type="entry name" value="Homeodomain-like_sf"/>
</dbReference>
<sequence>MNSTPTPSFLDTLEQRFTELTPTGKRIAGYLLANPQQLPFETADSIAQQTGTTGISVGRFFRSLGYRNIDDVKQSLRGASPHSWVLTDRLGAFREEATQGDALERSLNRELEAIQHVYALARSEAFASIVERIHAADAVFIVGVQTTRGILNTFFSHLEYIRPKVYYVDGLSGTYAESLNSDFENPYAIIADFRTYSSMTRKFCEAASNQRLPLALITDFHCPWARDFPLDLLQLKSDVGQFWDSPAPLACLFNLMVSAVAERYGDSLDERLAKNRQLQELFGQFE</sequence>
<feature type="domain" description="HTH rpiR-type" evidence="1">
    <location>
        <begin position="7"/>
        <end position="83"/>
    </location>
</feature>
<dbReference type="InterPro" id="IPR047640">
    <property type="entry name" value="RpiR-like"/>
</dbReference>
<dbReference type="Gene3D" id="3.40.50.10490">
    <property type="entry name" value="Glucose-6-phosphate isomerase like protein, domain 1"/>
    <property type="match status" value="1"/>
</dbReference>
<gene>
    <name evidence="2" type="ORF">AFK24_17025</name>
</gene>
<dbReference type="Proteomes" id="UP000093104">
    <property type="component" value="Unassembled WGS sequence"/>
</dbReference>